<proteinExistence type="inferred from homology"/>
<dbReference type="Gene3D" id="1.20.1540.10">
    <property type="entry name" value="Rhomboid-like"/>
    <property type="match status" value="1"/>
</dbReference>
<evidence type="ECO:0000256" key="4">
    <source>
        <dbReference type="ARBA" id="ARBA00022801"/>
    </source>
</evidence>
<comment type="caution">
    <text evidence="9">The sequence shown here is derived from an EMBL/GenBank/DDBJ whole genome shotgun (WGS) entry which is preliminary data.</text>
</comment>
<dbReference type="SUPFAM" id="SSF144091">
    <property type="entry name" value="Rhomboid-like"/>
    <property type="match status" value="1"/>
</dbReference>
<feature type="transmembrane region" description="Helical" evidence="7">
    <location>
        <begin position="228"/>
        <end position="246"/>
    </location>
</feature>
<keyword evidence="3 7" id="KW-0812">Transmembrane</keyword>
<dbReference type="InterPro" id="IPR050925">
    <property type="entry name" value="Rhomboid_protease_S54"/>
</dbReference>
<feature type="transmembrane region" description="Helical" evidence="7">
    <location>
        <begin position="202"/>
        <end position="222"/>
    </location>
</feature>
<keyword evidence="5 7" id="KW-1133">Transmembrane helix</keyword>
<dbReference type="EMBL" id="QLLL01000011">
    <property type="protein sequence ID" value="RAI98764.1"/>
    <property type="molecule type" value="Genomic_DNA"/>
</dbReference>
<dbReference type="Proteomes" id="UP000249547">
    <property type="component" value="Unassembled WGS sequence"/>
</dbReference>
<accession>A0A327Q4C1</accession>
<dbReference type="GO" id="GO:0016020">
    <property type="term" value="C:membrane"/>
    <property type="evidence" value="ECO:0007669"/>
    <property type="project" value="UniProtKB-SubCell"/>
</dbReference>
<dbReference type="InterPro" id="IPR035952">
    <property type="entry name" value="Rhomboid-like_sf"/>
</dbReference>
<sequence length="254" mass="28963">MLINAIVFILEITLPNNLYQGMMDLFALHIWGSEQFRPHQLVTHLFMHGSWMHLVINMLTLWIFGSKLEKNWGAKRFFNFYMICGIGAALCHLGVLTFENMHLTKDIDAFMDNPTSQAFLEIHKNYDLNAGSYLVNDLASEVSLHPNDSSILEAAKIFLQNFITEYRNQVTLGASGAVYGICFAFGYLFPNTFPLNNIHIRAKFIVGTLIIFEVLAGFRNVAGDNVAHFAHLGGVLFSYILLKIWARTNRRDFY</sequence>
<evidence type="ECO:0000313" key="9">
    <source>
        <dbReference type="EMBL" id="RAI98764.1"/>
    </source>
</evidence>
<evidence type="ECO:0000256" key="2">
    <source>
        <dbReference type="ARBA" id="ARBA00009045"/>
    </source>
</evidence>
<organism evidence="9 10">
    <name type="scientific">Chitinophaga skermanii</name>
    <dbReference type="NCBI Taxonomy" id="331697"/>
    <lineage>
        <taxon>Bacteria</taxon>
        <taxon>Pseudomonadati</taxon>
        <taxon>Bacteroidota</taxon>
        <taxon>Chitinophagia</taxon>
        <taxon>Chitinophagales</taxon>
        <taxon>Chitinophagaceae</taxon>
        <taxon>Chitinophaga</taxon>
    </lineage>
</organism>
<evidence type="ECO:0000256" key="5">
    <source>
        <dbReference type="ARBA" id="ARBA00022989"/>
    </source>
</evidence>
<comment type="similarity">
    <text evidence="2">Belongs to the peptidase S54 family.</text>
</comment>
<evidence type="ECO:0000256" key="7">
    <source>
        <dbReference type="SAM" id="Phobius"/>
    </source>
</evidence>
<dbReference type="PANTHER" id="PTHR43731:SF14">
    <property type="entry name" value="PRESENILIN-ASSOCIATED RHOMBOID-LIKE PROTEIN, MITOCHONDRIAL"/>
    <property type="match status" value="1"/>
</dbReference>
<gene>
    <name evidence="9" type="ORF">LX64_04749</name>
</gene>
<keyword evidence="10" id="KW-1185">Reference proteome</keyword>
<evidence type="ECO:0000256" key="1">
    <source>
        <dbReference type="ARBA" id="ARBA00004141"/>
    </source>
</evidence>
<evidence type="ECO:0000256" key="6">
    <source>
        <dbReference type="ARBA" id="ARBA00023136"/>
    </source>
</evidence>
<dbReference type="PANTHER" id="PTHR43731">
    <property type="entry name" value="RHOMBOID PROTEASE"/>
    <property type="match status" value="1"/>
</dbReference>
<feature type="transmembrane region" description="Helical" evidence="7">
    <location>
        <begin position="45"/>
        <end position="65"/>
    </location>
</feature>
<feature type="transmembrane region" description="Helical" evidence="7">
    <location>
        <begin position="170"/>
        <end position="190"/>
    </location>
</feature>
<name>A0A327Q4C1_9BACT</name>
<keyword evidence="4" id="KW-0378">Hydrolase</keyword>
<evidence type="ECO:0000259" key="8">
    <source>
        <dbReference type="Pfam" id="PF01694"/>
    </source>
</evidence>
<evidence type="ECO:0000313" key="10">
    <source>
        <dbReference type="Proteomes" id="UP000249547"/>
    </source>
</evidence>
<keyword evidence="6 7" id="KW-0472">Membrane</keyword>
<evidence type="ECO:0000256" key="3">
    <source>
        <dbReference type="ARBA" id="ARBA00022692"/>
    </source>
</evidence>
<reference evidence="9 10" key="1">
    <citation type="submission" date="2018-06" db="EMBL/GenBank/DDBJ databases">
        <title>Genomic Encyclopedia of Archaeal and Bacterial Type Strains, Phase II (KMG-II): from individual species to whole genera.</title>
        <authorList>
            <person name="Goeker M."/>
        </authorList>
    </citation>
    <scope>NUCLEOTIDE SEQUENCE [LARGE SCALE GENOMIC DNA]</scope>
    <source>
        <strain evidence="9 10">DSM 23857</strain>
    </source>
</reference>
<feature type="transmembrane region" description="Helical" evidence="7">
    <location>
        <begin position="77"/>
        <end position="98"/>
    </location>
</feature>
<dbReference type="AlphaFoldDB" id="A0A327Q4C1"/>
<dbReference type="Pfam" id="PF01694">
    <property type="entry name" value="Rhomboid"/>
    <property type="match status" value="2"/>
</dbReference>
<dbReference type="InterPro" id="IPR022764">
    <property type="entry name" value="Peptidase_S54_rhomboid_dom"/>
</dbReference>
<feature type="domain" description="Peptidase S54 rhomboid" evidence="8">
    <location>
        <begin position="162"/>
        <end position="243"/>
    </location>
</feature>
<feature type="domain" description="Peptidase S54 rhomboid" evidence="8">
    <location>
        <begin position="39"/>
        <end position="93"/>
    </location>
</feature>
<dbReference type="GO" id="GO:0004252">
    <property type="term" value="F:serine-type endopeptidase activity"/>
    <property type="evidence" value="ECO:0007669"/>
    <property type="project" value="InterPro"/>
</dbReference>
<protein>
    <submittedName>
        <fullName evidence="9">Rhomboid family protein</fullName>
    </submittedName>
</protein>
<comment type="subcellular location">
    <subcellularLocation>
        <location evidence="1">Membrane</location>
        <topology evidence="1">Multi-pass membrane protein</topology>
    </subcellularLocation>
</comment>